<proteinExistence type="predicted"/>
<keyword evidence="1" id="KW-1133">Transmembrane helix</keyword>
<gene>
    <name evidence="3" type="ORF">CVV64_18595</name>
</gene>
<name>A0A2N1PJF4_9BACT</name>
<accession>A0A2N1PJF4</accession>
<evidence type="ECO:0000313" key="4">
    <source>
        <dbReference type="Proteomes" id="UP000233256"/>
    </source>
</evidence>
<dbReference type="PANTHER" id="PTHR40524:SF1">
    <property type="entry name" value="PEPTIDASE C39-LIKE DOMAIN-CONTAINING PROTEIN"/>
    <property type="match status" value="1"/>
</dbReference>
<keyword evidence="1" id="KW-0812">Transmembrane</keyword>
<dbReference type="InterPro" id="IPR039564">
    <property type="entry name" value="Peptidase_C39-like"/>
</dbReference>
<dbReference type="Proteomes" id="UP000233256">
    <property type="component" value="Unassembled WGS sequence"/>
</dbReference>
<reference evidence="3 4" key="1">
    <citation type="journal article" date="2017" name="ISME J.">
        <title>Potential for microbial H2 and metal transformations associated with novel bacteria and archaea in deep terrestrial subsurface sediments.</title>
        <authorList>
            <person name="Hernsdorf A.W."/>
            <person name="Amano Y."/>
            <person name="Miyakawa K."/>
            <person name="Ise K."/>
            <person name="Suzuki Y."/>
            <person name="Anantharaman K."/>
            <person name="Probst A."/>
            <person name="Burstein D."/>
            <person name="Thomas B.C."/>
            <person name="Banfield J.F."/>
        </authorList>
    </citation>
    <scope>NUCLEOTIDE SEQUENCE [LARGE SCALE GENOMIC DNA]</scope>
    <source>
        <strain evidence="3">HGW-Wallbacteria-1</strain>
    </source>
</reference>
<evidence type="ECO:0000313" key="3">
    <source>
        <dbReference type="EMBL" id="PKK88460.1"/>
    </source>
</evidence>
<dbReference type="EMBL" id="PGXC01000045">
    <property type="protein sequence ID" value="PKK88460.1"/>
    <property type="molecule type" value="Genomic_DNA"/>
</dbReference>
<comment type="caution">
    <text evidence="3">The sequence shown here is derived from an EMBL/GenBank/DDBJ whole genome shotgun (WGS) entry which is preliminary data.</text>
</comment>
<dbReference type="Gene3D" id="3.90.70.10">
    <property type="entry name" value="Cysteine proteinases"/>
    <property type="match status" value="1"/>
</dbReference>
<dbReference type="PANTHER" id="PTHR40524">
    <property type="entry name" value="PEPTIDASE_C39_2 DOMAIN-CONTAINING PROTEIN"/>
    <property type="match status" value="1"/>
</dbReference>
<sequence length="214" mass="24410">MKAVLKFSKSNYRIVILLFILIIVIPPLLYKYRSTLLAINPAGGKEMNLTISEKIPYYLQADEKWRNDRIGGSNQRMAGVGCTICCLSMALTHHGFAIDPQQLNQNLKANNGYTNKGWLIWGSIKKITNNRYDVVVPKWFSYSTIDQELEAGNPVISQIFLQDTVQHWVLIVGKSGSEYLVHDPLRRDKKILKLSDLSDKIRSIRFLKANKPSE</sequence>
<organism evidence="3 4">
    <name type="scientific">Candidatus Wallbacteria bacterium HGW-Wallbacteria-1</name>
    <dbReference type="NCBI Taxonomy" id="2013854"/>
    <lineage>
        <taxon>Bacteria</taxon>
        <taxon>Candidatus Walliibacteriota</taxon>
    </lineage>
</organism>
<protein>
    <recommendedName>
        <fullName evidence="2">Peptidase C39-like domain-containing protein</fullName>
    </recommendedName>
</protein>
<dbReference type="AlphaFoldDB" id="A0A2N1PJF4"/>
<keyword evidence="1" id="KW-0472">Membrane</keyword>
<feature type="domain" description="Peptidase C39-like" evidence="2">
    <location>
        <begin position="54"/>
        <end position="184"/>
    </location>
</feature>
<feature type="transmembrane region" description="Helical" evidence="1">
    <location>
        <begin position="12"/>
        <end position="30"/>
    </location>
</feature>
<dbReference type="Pfam" id="PF13529">
    <property type="entry name" value="Peptidase_C39_2"/>
    <property type="match status" value="1"/>
</dbReference>
<evidence type="ECO:0000259" key="2">
    <source>
        <dbReference type="Pfam" id="PF13529"/>
    </source>
</evidence>
<evidence type="ECO:0000256" key="1">
    <source>
        <dbReference type="SAM" id="Phobius"/>
    </source>
</evidence>